<accession>A0A0D6JUH6</accession>
<gene>
    <name evidence="3" type="ORF">BN996_02728</name>
</gene>
<name>A0A0D6JUH6_9EURY</name>
<keyword evidence="4" id="KW-1185">Reference proteome</keyword>
<dbReference type="EMBL" id="CSTE01000002">
    <property type="protein sequence ID" value="CQR51387.1"/>
    <property type="molecule type" value="Genomic_DNA"/>
</dbReference>
<dbReference type="RefSeq" id="WP_089779727.1">
    <property type="nucleotide sequence ID" value="NZ_CABLRR010000002.1"/>
</dbReference>
<keyword evidence="1" id="KW-0472">Membrane</keyword>
<reference evidence="4" key="1">
    <citation type="submission" date="2015-03" db="EMBL/GenBank/DDBJ databases">
        <authorList>
            <person name="Urmite Genomes"/>
        </authorList>
    </citation>
    <scope>NUCLEOTIDE SEQUENCE [LARGE SCALE GENOMIC DNA]</scope>
    <source>
        <strain evidence="4">Arc-Hr</strain>
    </source>
</reference>
<keyword evidence="1" id="KW-0812">Transmembrane</keyword>
<feature type="transmembrane region" description="Helical" evidence="1">
    <location>
        <begin position="139"/>
        <end position="159"/>
    </location>
</feature>
<evidence type="ECO:0000313" key="4">
    <source>
        <dbReference type="Proteomes" id="UP000198902"/>
    </source>
</evidence>
<dbReference type="OrthoDB" id="248455at2157"/>
<organism evidence="3 4">
    <name type="scientific">Haloferax massiliensis</name>
    <dbReference type="NCBI Taxonomy" id="1476858"/>
    <lineage>
        <taxon>Archaea</taxon>
        <taxon>Methanobacteriati</taxon>
        <taxon>Methanobacteriota</taxon>
        <taxon>Stenosarchaea group</taxon>
        <taxon>Halobacteria</taxon>
        <taxon>Halobacteriales</taxon>
        <taxon>Haloferacaceae</taxon>
        <taxon>Haloferax</taxon>
    </lineage>
</organism>
<keyword evidence="1" id="KW-1133">Transmembrane helix</keyword>
<evidence type="ECO:0000313" key="3">
    <source>
        <dbReference type="EMBL" id="CQR51387.1"/>
    </source>
</evidence>
<dbReference type="AlphaFoldDB" id="A0A0D6JUH6"/>
<evidence type="ECO:0000259" key="2">
    <source>
        <dbReference type="Pfam" id="PF25934"/>
    </source>
</evidence>
<evidence type="ECO:0000256" key="1">
    <source>
        <dbReference type="SAM" id="Phobius"/>
    </source>
</evidence>
<sequence length="170" mass="18553">MSRRGDSVFFTYVAPFLGVLLVAVGIAAAVPATYDVIQDDITTCGTPTIAVDSPEETTARFGEDPRPNLTRFAYEDLSEAEQEAFRDALNDSVGEARVDGEFRHYDEFLNGSFVTYEGERHFVTVVAENPCFVAAPLQLPLGVFAIVLGVIGILTPPAYRTLVSIEERAE</sequence>
<dbReference type="InterPro" id="IPR058285">
    <property type="entry name" value="DUF7979"/>
</dbReference>
<protein>
    <recommendedName>
        <fullName evidence="2">DUF7979 domain-containing protein</fullName>
    </recommendedName>
</protein>
<proteinExistence type="predicted"/>
<feature type="transmembrane region" description="Helical" evidence="1">
    <location>
        <begin position="12"/>
        <end position="34"/>
    </location>
</feature>
<dbReference type="Proteomes" id="UP000198902">
    <property type="component" value="Unassembled WGS sequence"/>
</dbReference>
<dbReference type="Pfam" id="PF25934">
    <property type="entry name" value="DUF7979"/>
    <property type="match status" value="1"/>
</dbReference>
<feature type="domain" description="DUF7979" evidence="2">
    <location>
        <begin position="58"/>
        <end position="123"/>
    </location>
</feature>